<keyword evidence="1" id="KW-0472">Membrane</keyword>
<sequence length="116" mass="12602">MDCWGERFFLWSFTLLGGLTMVYTAMHHRQLPSWVFKSLAVLAMGGFGVSYLQLLEVVHAQIAEKLVTVCGQTGPSCVQAGSQLFLGFPVVYSSLALFILLFVGSLIAGIGVSRRG</sequence>
<keyword evidence="1" id="KW-0812">Transmembrane</keyword>
<organism evidence="2 3">
    <name type="scientific">Acidithiobacillus thiooxidans</name>
    <name type="common">Thiobacillus thiooxidans</name>
    <dbReference type="NCBI Taxonomy" id="930"/>
    <lineage>
        <taxon>Bacteria</taxon>
        <taxon>Pseudomonadati</taxon>
        <taxon>Pseudomonadota</taxon>
        <taxon>Acidithiobacillia</taxon>
        <taxon>Acidithiobacillales</taxon>
        <taxon>Acidithiobacillaceae</taxon>
        <taxon>Acidithiobacillus</taxon>
    </lineage>
</organism>
<evidence type="ECO:0000313" key="3">
    <source>
        <dbReference type="Proteomes" id="UP000094893"/>
    </source>
</evidence>
<dbReference type="EMBL" id="LWSA01000313">
    <property type="protein sequence ID" value="OCX68111.1"/>
    <property type="molecule type" value="Genomic_DNA"/>
</dbReference>
<keyword evidence="1" id="KW-1133">Transmembrane helix</keyword>
<feature type="transmembrane region" description="Helical" evidence="1">
    <location>
        <begin position="6"/>
        <end position="25"/>
    </location>
</feature>
<evidence type="ECO:0000313" key="2">
    <source>
        <dbReference type="EMBL" id="OCX68111.1"/>
    </source>
</evidence>
<comment type="caution">
    <text evidence="2">The sequence shown here is derived from an EMBL/GenBank/DDBJ whole genome shotgun (WGS) entry which is preliminary data.</text>
</comment>
<gene>
    <name evidence="2" type="ORF">A6P07_18830</name>
</gene>
<reference evidence="2 3" key="1">
    <citation type="journal article" date="2016" name="Int. J. Mol. Sci.">
        <title>Comparative genomics of the extreme acidophile Acidithiobacillus thiooxidans reveals intraspecific divergence and niche adaptation.</title>
        <authorList>
            <person name="Zhang X."/>
            <person name="Feng X."/>
            <person name="Tao J."/>
            <person name="Ma L."/>
            <person name="Xiao Y."/>
            <person name="Liang Y."/>
            <person name="Liu X."/>
            <person name="Yin H."/>
        </authorList>
    </citation>
    <scope>NUCLEOTIDE SEQUENCE [LARGE SCALE GENOMIC DNA]</scope>
    <source>
        <strain evidence="2 3">A02</strain>
    </source>
</reference>
<feature type="transmembrane region" description="Helical" evidence="1">
    <location>
        <begin position="90"/>
        <end position="112"/>
    </location>
</feature>
<evidence type="ECO:0000256" key="1">
    <source>
        <dbReference type="SAM" id="Phobius"/>
    </source>
</evidence>
<proteinExistence type="predicted"/>
<dbReference type="Proteomes" id="UP000094893">
    <property type="component" value="Unassembled WGS sequence"/>
</dbReference>
<accession>A0A1C2HWK7</accession>
<protein>
    <recommendedName>
        <fullName evidence="4">Disulfide bond formation protein DsbB</fullName>
    </recommendedName>
</protein>
<name>A0A1C2HWK7_ACITH</name>
<evidence type="ECO:0008006" key="4">
    <source>
        <dbReference type="Google" id="ProtNLM"/>
    </source>
</evidence>
<dbReference type="AlphaFoldDB" id="A0A1C2HWK7"/>
<feature type="transmembrane region" description="Helical" evidence="1">
    <location>
        <begin position="34"/>
        <end position="54"/>
    </location>
</feature>